<feature type="region of interest" description="Disordered" evidence="2">
    <location>
        <begin position="1636"/>
        <end position="1685"/>
    </location>
</feature>
<feature type="coiled-coil region" evidence="1">
    <location>
        <begin position="2543"/>
        <end position="2598"/>
    </location>
</feature>
<dbReference type="Proteomes" id="UP000503540">
    <property type="component" value="Chromosome"/>
</dbReference>
<dbReference type="KEGG" id="nah:F5544_10070"/>
<feature type="compositionally biased region" description="Polar residues" evidence="2">
    <location>
        <begin position="384"/>
        <end position="407"/>
    </location>
</feature>
<proteinExistence type="predicted"/>
<keyword evidence="5" id="KW-1185">Reference proteome</keyword>
<evidence type="ECO:0000259" key="3">
    <source>
        <dbReference type="Pfam" id="PF25547"/>
    </source>
</evidence>
<feature type="region of interest" description="Disordered" evidence="2">
    <location>
        <begin position="1260"/>
        <end position="1284"/>
    </location>
</feature>
<feature type="region of interest" description="Disordered" evidence="2">
    <location>
        <begin position="3714"/>
        <end position="3828"/>
    </location>
</feature>
<evidence type="ECO:0000256" key="2">
    <source>
        <dbReference type="SAM" id="MobiDB-lite"/>
    </source>
</evidence>
<feature type="region of interest" description="Disordered" evidence="2">
    <location>
        <begin position="2760"/>
        <end position="2799"/>
    </location>
</feature>
<evidence type="ECO:0000313" key="4">
    <source>
        <dbReference type="EMBL" id="QIS09913.1"/>
    </source>
</evidence>
<feature type="compositionally biased region" description="Pro residues" evidence="2">
    <location>
        <begin position="3714"/>
        <end position="3760"/>
    </location>
</feature>
<feature type="compositionally biased region" description="Basic and acidic residues" evidence="2">
    <location>
        <begin position="3803"/>
        <end position="3828"/>
    </location>
</feature>
<feature type="compositionally biased region" description="Pro residues" evidence="2">
    <location>
        <begin position="3470"/>
        <end position="3484"/>
    </location>
</feature>
<feature type="compositionally biased region" description="Polar residues" evidence="2">
    <location>
        <begin position="652"/>
        <end position="678"/>
    </location>
</feature>
<feature type="region of interest" description="Disordered" evidence="2">
    <location>
        <begin position="3185"/>
        <end position="3227"/>
    </location>
</feature>
<feature type="coiled-coil region" evidence="1">
    <location>
        <begin position="2431"/>
        <end position="2489"/>
    </location>
</feature>
<dbReference type="InterPro" id="IPR057746">
    <property type="entry name" value="CpnT-like_N"/>
</dbReference>
<feature type="compositionally biased region" description="Pro residues" evidence="2">
    <location>
        <begin position="3200"/>
        <end position="3210"/>
    </location>
</feature>
<feature type="compositionally biased region" description="Polar residues" evidence="2">
    <location>
        <begin position="488"/>
        <end position="505"/>
    </location>
</feature>
<feature type="domain" description="Outer membrane channel protein CpnT-like N-terminal" evidence="3">
    <location>
        <begin position="12"/>
        <end position="162"/>
    </location>
</feature>
<feature type="compositionally biased region" description="Basic and acidic residues" evidence="2">
    <location>
        <begin position="1636"/>
        <end position="1654"/>
    </location>
</feature>
<dbReference type="InterPro" id="IPR051425">
    <property type="entry name" value="Formin_Homology"/>
</dbReference>
<feature type="coiled-coil region" evidence="1">
    <location>
        <begin position="3515"/>
        <end position="3573"/>
    </location>
</feature>
<accession>A0A6G9YA43</accession>
<dbReference type="EMBL" id="CP046172">
    <property type="protein sequence ID" value="QIS09913.1"/>
    <property type="molecule type" value="Genomic_DNA"/>
</dbReference>
<sequence length="3828" mass="414290">MGDVGYEILNVLGWVAGADWPEGSHSGMFGVADDWREAAKQVRDLLSDVGAAKSATLASYPSGQGGETMGKLFDALMAEPPRDGKADTLTIPMLAEILDSIGDAAENLGSELEYAQGMMITSLIILAGEMAAAWIFPPTAPAEEAAAVAVTRGFIRIVANRLKKAILSLTTKAGWKALTKFMLLHVGKSALIGGAQDALMQELLDLQGHRRMGADGKMHGGIDWGESGSMAVAGAAGALGGQWGHGLSNDIFKTAIFKTGMLKGTPNLVKTLVGTGAAGLSGALAGYAAPNLVKGEFDINKWGPLDAHMLVGGVAGGAVGLGNHGLVNRFRGTPEARVPAGFDGATPPVRDTGVTNGQHPGTVPEGTGNRGSATGTMPEANGQHAGSPTGANGEQSSPNGQHASSVNGQQASGPPAAHPASAEPLAHRDSGAPPPVVNDPGAGHSTGEAAGSGQAAPQGNSAPGGEARPAPGASDAGNNARGVDSKPVTPQSDSGGRPVQGTQRVDSPGDTKAGTVQPDSATSSGPGRAGDVAGPENSRPADTPEQSAGEQHSTGQSRAGMAGDAGAPITPVQADHTATPAGARVETAQPTGAPTENGAAAAGNHPVQPENGTAPSESGTTAPASHPAQPGNGTAPSENGTTAPASHPAQPGNGTAASENGTTAVHFTQPENGTTATENGMAAAVGHFTQPENGTAAPEQGPATPTGQPATPVNGGRPDTAPPANDRPAAPTNGGRLDTGTPGEARPATERPAVQPNSRAVLSPEEAARSAETAKGTRPGETGQPTARPVGDSRATPTAPVDARQTSGRAAAPTAGRADAEQTTARPSSDRPIAGDAGSPARPEIAPGTADHSGDHTNTGRTAADPNRTENHRDTTPSDPVRVDSGTEIPAAGLTPDELELGHNAEFHPYDSHRQLADEITARGPGTVAVVVDAGPYGARRYDLVVGEDGRIGMYDPESGRWLEFPGGITEHPEATVAMVFSTEDRLDHSLLPEVVRQRLAALRETATLPDGSPERARAQQELSWLDAVADGHAVLAGERRALTERIRELADDLGIPPETGAPQHFTEQRLADLAAAHPDRAAQLTELRDALAEHRRVDAELNRYADVFGQTFADRAPVTEPVDPTATPPDCLPRAARFINTVIGEDVLTVPPEDPGPEGYALSDLGEKASGPTIFRNLRDLRAALTAVGDPNVVVLVGEVYHTPGGLGHAYVVTRAGEEVWQHDPTNGTEGRLPETTPDHVEAYYVIALDLNGERVELPGGERPIESSRSYPEEKHFGAPYDPDRMPPLGAPSPHLPPRWTLGEPWHGHRPTAPEVRARVAAAVREIGYPRSYLESIRQRAAELGLANTHRLGPTDIAHALRTQGAMPRAAEHLVETIDRIEQQRADRRGWGMTDAVTAVGAEIARDRGVDRDQFRFEHIAGAGRAVMTMSTPEGHSEHIGIAIDRNGHVWIAEVDPIGQPPQPTAHDPSWRTTPTDDLPALLAAAGPNGVRLVIGGGHEYRPAGPGEIFVNRADSTRPDLIADVRDLSAIPDGSVNEVFFERVDIKSLLEVPSTAAREIFRVLAPGGTLRIETGSTAHAPATERELVLRNLRDAGFHDIEFRYEGQPDGTPLPMQPVAPEVYHAPHIIEAGKAHEPFVEPGERTAQPEREPGASDQQPAPRERETDQPTTEQEGAQEVPHASAAERDIYDDLADLWRATGGDPAELPGRGTMSHAEIRRAIADLRDRLETGGQFTDLEGRQLDVREGDAVGDTYRDLADLWRATGGDPADLPGPHNMSPAEIRRAVADLRDQLETARRFTELEGSQLDQRESDAVADTRADLEKLFAATEKDAQGPEPSVSESGKPETEPIGENKAGTGDTEHTDPERPAPEPNSTSEQPHPDTAESIPDGSAEQPPTPPRHVGDMPEWGERITEATTATARAYEELTALLHGLHQDLNPAQSTHDLERKLIDRVDELRDRSLAMRKYAKELKARMGLRRYWSERMALDHLTRNAMKRAPLVLERLSAFHDALAHEDAIRRSAGTAAAQHLTREAGGRPAGALTRRMDGDPPRLVHFTVGSDYSTDRYLTWARDGYHIDECVVHVDDQGRIWQTERVVRDPEPLTEHEALLREMGRGIAAAAQRSARIHDRIVELATELGIRDAAAMTPRELEHAIFGSPDGVTPGLADRVHEIRQRQVIPEAAERAGGEMLRRAREEATRNGGVAGHAELGDALRAATERAPLIREIRREFDEYHTAHNVEEQRRLAAAEVAARENPPPDGKRVVVDEHGRVTHIDPPVEERVAPPAPAHPDLTGDIDAQLREADAEHADLVKKWAAAKAKRDDFAMRFEIRDPDGELGEHLETTLERLGEETTQIMLRGGIEEPDQFLPGPLRHSEEALAALARSSNEVNDLADRIVEVHARIVELEHAGAIHAAVVERDAEARVRREDLAQQRAEAARQHKQLQTALDLLRATEADPVTHAEGVADLRAQMDAAAIELERLERSATPSEEIARIGEQIARIRAREADLSDEAPRKVRVRARRAELAARQRTTDNITNAERLRDIRDEMLQRRQALTEQRRALIAEYEEAVRQRDAAAARLEQYRAALAELAHTGEPDPARRATAIDGLEELVRRADTMAGRANDRLDGFDGAWTDALAEHTNWRITDRVGVAEGEPARVIVVGSRPDPDHPLADHDRALHEALTRSRDLALLLGRPDAVIEYHHVSIDPVDRGLRMEHLGGPAIRRVHLPESIIERDGRVWVDRDPTTLTSWRDADGNWHDAREHGPRRAEARKADFKPTGHTVKDPPDGTSSQLGVDPFQTSIEDAILGLTTGHWPELTEEQAKGLTFDGAIENWLKQGVPGPEEHVAEPLPLADAAYPPMRWVLIADKSRPKMRAWFQRHPRFGDFVLSHTEWIGKLRSTTEVPIGFHGDDVPDKLRTKPIRVLDHPWTEHIRFVRRIREFEWFGKPEKNYQPLFLEHDGREALGWRDRQEIPDNNPGILLSRKRIPWSEQVAAWNRVQEWTTEVLDGYRANDSELDRILRNVNEYRLPDGTTFRSIFGFDLTREQLLQIKNHLMRGGPDGAGFWTVDRITGARVRRPFDDVADVAEAWIRLDGNPLESLPEHLVDENPAPILPQDLILLRDALGESNYLGKNPDKTWRDANAYTRRVHGADWDSDRPPLTGWRKGIKYAIAQLTEADVAEPPRALGGSDGPKPGPGDPPGPVVPEERGFTIEPVGDGPQYVLTHDPVDVSDRARADLADLDAQRRAVIAPLRAVRDQRDALLRRLFENNDAARHWLENHRALRGLLDDPERYLQPRRMPGLFEELRDSGHFTADQLHELAEAAVEYHRMDHAEVRPALGRLTDAMTARAGLDHVESLGGQMVTEHVGVIRTAGEPPRVLVLDRLTEGEYHDADEPGRAAHLAAALGHQALGHQQVVDALREPGARIEYLRVRVDSGPEYRMHVADLTSPTVRHDDPGEPDAGTPPPIDPSEPPQPPGFTVDLIGEDVPRVVGEPHVVSAHTRDWDGVRDLQAERDRIYRQHKKLVRALDKLGRHSVEWAETDQQVRASKERLRELAGRLRVAEAAAYLHSKDATVHDTGVGLHTADGHPVVEVVTVRRTATVPPHEHDDLLRDALDNDPELRAALSEPGAKVRYTHVVVRPVAGERVVHELESPVVQQHGDGSGLLKAYRAVIEANSRDEADTALRHYRSRLSGYVMPAKPILPLPTPTTPTMPNVPPPPVFPPVPVPQIPTPPHHPAPPPAGPGGHTPPPHRPGRPHRPSAPPHHPHPPKQDHHGHAPNHHGHNDNHPHRHHDIGHDPHHRTDGSAPRRLDDPRNHPHD</sequence>
<feature type="compositionally biased region" description="Polar residues" evidence="2">
    <location>
        <begin position="631"/>
        <end position="644"/>
    </location>
</feature>
<dbReference type="PANTHER" id="PTHR45725:SF1">
    <property type="entry name" value="DISHEVELLED ASSOCIATED ACTIVATOR OF MORPHOGENESIS, ISOFORM D"/>
    <property type="match status" value="1"/>
</dbReference>
<feature type="region of interest" description="Disordered" evidence="2">
    <location>
        <begin position="3455"/>
        <end position="3485"/>
    </location>
</feature>
<protein>
    <recommendedName>
        <fullName evidence="3">Outer membrane channel protein CpnT-like N-terminal domain-containing protein</fullName>
    </recommendedName>
</protein>
<evidence type="ECO:0000313" key="5">
    <source>
        <dbReference type="Proteomes" id="UP000503540"/>
    </source>
</evidence>
<dbReference type="Pfam" id="PF25547">
    <property type="entry name" value="WXG100_2"/>
    <property type="match status" value="1"/>
</dbReference>
<feature type="compositionally biased region" description="Basic and acidic residues" evidence="2">
    <location>
        <begin position="867"/>
        <end position="876"/>
    </location>
</feature>
<feature type="compositionally biased region" description="Low complexity" evidence="2">
    <location>
        <begin position="408"/>
        <end position="424"/>
    </location>
</feature>
<feature type="compositionally biased region" description="Basic and acidic residues" evidence="2">
    <location>
        <begin position="1264"/>
        <end position="1284"/>
    </location>
</feature>
<dbReference type="Gene3D" id="3.40.50.150">
    <property type="entry name" value="Vaccinia Virus protein VP39"/>
    <property type="match status" value="1"/>
</dbReference>
<feature type="region of interest" description="Disordered" evidence="2">
    <location>
        <begin position="337"/>
        <end position="898"/>
    </location>
</feature>
<feature type="compositionally biased region" description="Basic residues" evidence="2">
    <location>
        <begin position="3761"/>
        <end position="3777"/>
    </location>
</feature>
<keyword evidence="1" id="KW-0175">Coiled coil</keyword>
<reference evidence="4 5" key="1">
    <citation type="journal article" date="2019" name="ACS Chem. Biol.">
        <title>Identification and Mobilization of a Cryptic Antibiotic Biosynthesis Gene Locus from a Human-Pathogenic Nocardia Isolate.</title>
        <authorList>
            <person name="Herisse M."/>
            <person name="Ishida K."/>
            <person name="Porter J.L."/>
            <person name="Howden B."/>
            <person name="Hertweck C."/>
            <person name="Stinear T.P."/>
            <person name="Pidot S.J."/>
        </authorList>
    </citation>
    <scope>NUCLEOTIDE SEQUENCE [LARGE SCALE GENOMIC DNA]</scope>
    <source>
        <strain evidence="4 5">AUSMDU00012717</strain>
    </source>
</reference>
<feature type="compositionally biased region" description="Basic and acidic residues" evidence="2">
    <location>
        <begin position="1862"/>
        <end position="1872"/>
    </location>
</feature>
<gene>
    <name evidence="4" type="ORF">F5544_10070</name>
</gene>
<feature type="compositionally biased region" description="Basic and acidic residues" evidence="2">
    <location>
        <begin position="2760"/>
        <end position="2793"/>
    </location>
</feature>
<feature type="compositionally biased region" description="Low complexity" evidence="2">
    <location>
        <begin position="808"/>
        <end position="817"/>
    </location>
</feature>
<feature type="region of interest" description="Disordered" evidence="2">
    <location>
        <begin position="1830"/>
        <end position="1910"/>
    </location>
</feature>
<feature type="compositionally biased region" description="Polar residues" evidence="2">
    <location>
        <begin position="544"/>
        <end position="557"/>
    </location>
</feature>
<name>A0A6G9YA43_9NOCA</name>
<dbReference type="PANTHER" id="PTHR45725">
    <property type="entry name" value="FORMIN HOMOLOGY 2 FAMILY MEMBER"/>
    <property type="match status" value="1"/>
</dbReference>
<dbReference type="InterPro" id="IPR029063">
    <property type="entry name" value="SAM-dependent_MTases_sf"/>
</dbReference>
<feature type="compositionally biased region" description="Low complexity" evidence="2">
    <location>
        <begin position="700"/>
        <end position="712"/>
    </location>
</feature>
<dbReference type="RefSeq" id="WP_167472958.1">
    <property type="nucleotide sequence ID" value="NZ_CP046172.1"/>
</dbReference>
<evidence type="ECO:0000256" key="1">
    <source>
        <dbReference type="SAM" id="Coils"/>
    </source>
</evidence>
<feature type="compositionally biased region" description="Polar residues" evidence="2">
    <location>
        <begin position="610"/>
        <end position="623"/>
    </location>
</feature>
<feature type="compositionally biased region" description="Low complexity" evidence="2">
    <location>
        <begin position="463"/>
        <end position="473"/>
    </location>
</feature>
<organism evidence="4 5">
    <name type="scientific">Nocardia arthritidis</name>
    <dbReference type="NCBI Taxonomy" id="228602"/>
    <lineage>
        <taxon>Bacteria</taxon>
        <taxon>Bacillati</taxon>
        <taxon>Actinomycetota</taxon>
        <taxon>Actinomycetes</taxon>
        <taxon>Mycobacteriales</taxon>
        <taxon>Nocardiaceae</taxon>
        <taxon>Nocardia</taxon>
    </lineage>
</organism>
<dbReference type="SUPFAM" id="SSF53335">
    <property type="entry name" value="S-adenosyl-L-methionine-dependent methyltransferases"/>
    <property type="match status" value="1"/>
</dbReference>